<feature type="domain" description="GST C-terminal" evidence="2">
    <location>
        <begin position="108"/>
        <end position="243"/>
    </location>
</feature>
<dbReference type="OrthoDB" id="414243at2759"/>
<dbReference type="InterPro" id="IPR010987">
    <property type="entry name" value="Glutathione-S-Trfase_C-like"/>
</dbReference>
<organism evidence="3 4">
    <name type="scientific">Podila verticillata NRRL 6337</name>
    <dbReference type="NCBI Taxonomy" id="1069443"/>
    <lineage>
        <taxon>Eukaryota</taxon>
        <taxon>Fungi</taxon>
        <taxon>Fungi incertae sedis</taxon>
        <taxon>Mucoromycota</taxon>
        <taxon>Mortierellomycotina</taxon>
        <taxon>Mortierellomycetes</taxon>
        <taxon>Mortierellales</taxon>
        <taxon>Mortierellaceae</taxon>
        <taxon>Podila</taxon>
    </lineage>
</organism>
<dbReference type="GO" id="GO:0006749">
    <property type="term" value="P:glutathione metabolic process"/>
    <property type="evidence" value="ECO:0007669"/>
    <property type="project" value="TreeGrafter"/>
</dbReference>
<dbReference type="PANTHER" id="PTHR11571">
    <property type="entry name" value="GLUTATHIONE S-TRANSFERASE"/>
    <property type="match status" value="1"/>
</dbReference>
<dbReference type="SUPFAM" id="SSF47616">
    <property type="entry name" value="GST C-terminal domain-like"/>
    <property type="match status" value="1"/>
</dbReference>
<accession>A0A086TM88</accession>
<dbReference type="AlphaFoldDB" id="A0A086TM88"/>
<dbReference type="EMBL" id="KN042429">
    <property type="protein sequence ID" value="KFH63065.1"/>
    <property type="molecule type" value="Genomic_DNA"/>
</dbReference>
<evidence type="ECO:0000259" key="2">
    <source>
        <dbReference type="PROSITE" id="PS50405"/>
    </source>
</evidence>
<proteinExistence type="predicted"/>
<sequence length="250" mass="27526">MATSINCPHFVHHNTKDLAEAMASPASFKLLYFPLMGRGSTSRDLLSYGGADFESIHPPSWPTDKPNTPFGGLPVLFITGKNGKEVVLSESSIVETYLANLYHLMGDNAYDAAVIRAVHNSAADLQTNMSGTVTFNHPGAKEKCLETFTTATLPNMLCSWERHLVDNGSNGFFFGDRLSLADIRVANILEHLANQPNADDLMAIVAKYPHVFKVRESVANHPKLKAWRQSEGWLTYQKSMRGFMANAGPK</sequence>
<evidence type="ECO:0000313" key="3">
    <source>
        <dbReference type="EMBL" id="KFH63065.1"/>
    </source>
</evidence>
<dbReference type="Gene3D" id="1.20.1050.10">
    <property type="match status" value="1"/>
</dbReference>
<dbReference type="Pfam" id="PF14497">
    <property type="entry name" value="GST_C_3"/>
    <property type="match status" value="1"/>
</dbReference>
<gene>
    <name evidence="3" type="ORF">MVEG_11102</name>
</gene>
<dbReference type="Gene3D" id="3.40.30.10">
    <property type="entry name" value="Glutaredoxin"/>
    <property type="match status" value="1"/>
</dbReference>
<reference evidence="3 4" key="1">
    <citation type="submission" date="2011-02" db="EMBL/GenBank/DDBJ databases">
        <title>The Genome Sequence of Mortierella verticillata NRRL 6337.</title>
        <authorList>
            <consortium name="The Broad Institute Genome Sequencing Platform"/>
            <person name="Russ C."/>
            <person name="Cuomo C."/>
            <person name="Burger G."/>
            <person name="Gray M.W."/>
            <person name="Holland P.W.H."/>
            <person name="King N."/>
            <person name="Lang F.B.F."/>
            <person name="Roger A.J."/>
            <person name="Ruiz-Trillo I."/>
            <person name="Young S.K."/>
            <person name="Zeng Q."/>
            <person name="Gargeya S."/>
            <person name="Alvarado L."/>
            <person name="Berlin A."/>
            <person name="Chapman S.B."/>
            <person name="Chen Z."/>
            <person name="Freedman E."/>
            <person name="Gellesch M."/>
            <person name="Goldberg J."/>
            <person name="Griggs A."/>
            <person name="Gujja S."/>
            <person name="Heilman E."/>
            <person name="Heiman D."/>
            <person name="Howarth C."/>
            <person name="Mehta T."/>
            <person name="Neiman D."/>
            <person name="Pearson M."/>
            <person name="Roberts A."/>
            <person name="Saif S."/>
            <person name="Shea T."/>
            <person name="Shenoy N."/>
            <person name="Sisk P."/>
            <person name="Stolte C."/>
            <person name="Sykes S."/>
            <person name="White J."/>
            <person name="Yandava C."/>
            <person name="Haas B."/>
            <person name="Nusbaum C."/>
            <person name="Birren B."/>
        </authorList>
    </citation>
    <scope>NUCLEOTIDE SEQUENCE [LARGE SCALE GENOMIC DNA]</scope>
    <source>
        <strain evidence="3 4">NRRL 6337</strain>
    </source>
</reference>
<evidence type="ECO:0000313" key="4">
    <source>
        <dbReference type="Proteomes" id="UP000243308"/>
    </source>
</evidence>
<dbReference type="PROSITE" id="PS50404">
    <property type="entry name" value="GST_NTER"/>
    <property type="match status" value="1"/>
</dbReference>
<dbReference type="SUPFAM" id="SSF52833">
    <property type="entry name" value="Thioredoxin-like"/>
    <property type="match status" value="1"/>
</dbReference>
<dbReference type="InterPro" id="IPR050213">
    <property type="entry name" value="GST_superfamily"/>
</dbReference>
<evidence type="ECO:0008006" key="5">
    <source>
        <dbReference type="Google" id="ProtNLM"/>
    </source>
</evidence>
<keyword evidence="4" id="KW-1185">Reference proteome</keyword>
<protein>
    <recommendedName>
        <fullName evidence="5">Glutathione S-transferase</fullName>
    </recommendedName>
</protein>
<dbReference type="PANTHER" id="PTHR11571:SF150">
    <property type="entry name" value="GLUTATHIONE S-TRANSFERASE"/>
    <property type="match status" value="1"/>
</dbReference>
<name>A0A086TM88_9FUNG</name>
<dbReference type="InterPro" id="IPR040079">
    <property type="entry name" value="Glutathione_S-Trfase"/>
</dbReference>
<dbReference type="SFLD" id="SFLDS00019">
    <property type="entry name" value="Glutathione_Transferase_(cytos"/>
    <property type="match status" value="1"/>
</dbReference>
<dbReference type="InterPro" id="IPR036282">
    <property type="entry name" value="Glutathione-S-Trfase_C_sf"/>
</dbReference>
<dbReference type="InterPro" id="IPR004045">
    <property type="entry name" value="Glutathione_S-Trfase_N"/>
</dbReference>
<dbReference type="InterPro" id="IPR036249">
    <property type="entry name" value="Thioredoxin-like_sf"/>
</dbReference>
<dbReference type="Proteomes" id="UP000243308">
    <property type="component" value="Unassembled WGS sequence"/>
</dbReference>
<dbReference type="GO" id="GO:0004364">
    <property type="term" value="F:glutathione transferase activity"/>
    <property type="evidence" value="ECO:0007669"/>
    <property type="project" value="TreeGrafter"/>
</dbReference>
<dbReference type="InterPro" id="IPR004046">
    <property type="entry name" value="GST_C"/>
</dbReference>
<dbReference type="PROSITE" id="PS50405">
    <property type="entry name" value="GST_CTER"/>
    <property type="match status" value="1"/>
</dbReference>
<evidence type="ECO:0000259" key="1">
    <source>
        <dbReference type="PROSITE" id="PS50404"/>
    </source>
</evidence>
<feature type="domain" description="GST N-terminal" evidence="1">
    <location>
        <begin position="26"/>
        <end position="106"/>
    </location>
</feature>